<dbReference type="InterPro" id="IPR022742">
    <property type="entry name" value="Hydrolase_4"/>
</dbReference>
<protein>
    <submittedName>
        <fullName evidence="2">Alpha/beta fold hydrolase</fullName>
    </submittedName>
</protein>
<accession>A0A6I6ETC0</accession>
<dbReference type="EMBL" id="CP046522">
    <property type="protein sequence ID" value="QGU94036.1"/>
    <property type="molecule type" value="Genomic_DNA"/>
</dbReference>
<name>A0A6I6ETC0_9CLOT</name>
<dbReference type="GO" id="GO:0016787">
    <property type="term" value="F:hydrolase activity"/>
    <property type="evidence" value="ECO:0007669"/>
    <property type="project" value="UniProtKB-KW"/>
</dbReference>
<sequence length="308" mass="34837">MIETNFTFKSKDGLEIFTYKWMPEEGVQPRAVIQIAHGMGETARRYKEVGERLTNAGYIVYADDHRGHGQTAKEIDKLGEMGDDSFNLMVDDMYQLTQIIKKENSELPVFLLGHSMGSFLTQRYICLHGKELRGVILSGSNGSQGIIANIGSFIANREVKKIGRNSKSAKMAEMTFGGFNKGFAPCRTDFDWLTRDEKEVDKYIEDPSCGFGYTAGFYCDLLQGLKLIARKEEINKVPKELPIFIFSGDKDPVGGMGKGVLKLINAYKKAGIKSVEYKLYKDGRHEMFNEINRDEVIENLILWLETHI</sequence>
<proteinExistence type="predicted"/>
<keyword evidence="2" id="KW-0378">Hydrolase</keyword>
<reference evidence="2 3" key="1">
    <citation type="submission" date="2019-12" db="EMBL/GenBank/DDBJ databases">
        <title>Genome sequenceing of Clostridium bovifaecis.</title>
        <authorList>
            <person name="Yao Y."/>
        </authorList>
    </citation>
    <scope>NUCLEOTIDE SEQUENCE [LARGE SCALE GENOMIC DNA]</scope>
    <source>
        <strain evidence="2 3">BXX</strain>
    </source>
</reference>
<dbReference type="SUPFAM" id="SSF53474">
    <property type="entry name" value="alpha/beta-Hydrolases"/>
    <property type="match status" value="1"/>
</dbReference>
<evidence type="ECO:0000313" key="2">
    <source>
        <dbReference type="EMBL" id="QGU94036.1"/>
    </source>
</evidence>
<dbReference type="Gene3D" id="3.40.50.1820">
    <property type="entry name" value="alpha/beta hydrolase"/>
    <property type="match status" value="1"/>
</dbReference>
<dbReference type="InterPro" id="IPR051044">
    <property type="entry name" value="MAG_DAG_Lipase"/>
</dbReference>
<dbReference type="Proteomes" id="UP000422764">
    <property type="component" value="Chromosome"/>
</dbReference>
<dbReference type="PANTHER" id="PTHR11614">
    <property type="entry name" value="PHOSPHOLIPASE-RELATED"/>
    <property type="match status" value="1"/>
</dbReference>
<evidence type="ECO:0000259" key="1">
    <source>
        <dbReference type="Pfam" id="PF12146"/>
    </source>
</evidence>
<organism evidence="2 3">
    <name type="scientific">Clostridium bovifaecis</name>
    <dbReference type="NCBI Taxonomy" id="2184719"/>
    <lineage>
        <taxon>Bacteria</taxon>
        <taxon>Bacillati</taxon>
        <taxon>Bacillota</taxon>
        <taxon>Clostridia</taxon>
        <taxon>Eubacteriales</taxon>
        <taxon>Clostridiaceae</taxon>
        <taxon>Clostridium</taxon>
    </lineage>
</organism>
<gene>
    <name evidence="2" type="ORF">GOM49_01795</name>
</gene>
<dbReference type="Pfam" id="PF12146">
    <property type="entry name" value="Hydrolase_4"/>
    <property type="match status" value="1"/>
</dbReference>
<dbReference type="InterPro" id="IPR029058">
    <property type="entry name" value="AB_hydrolase_fold"/>
</dbReference>
<evidence type="ECO:0000313" key="3">
    <source>
        <dbReference type="Proteomes" id="UP000422764"/>
    </source>
</evidence>
<keyword evidence="3" id="KW-1185">Reference proteome</keyword>
<feature type="domain" description="Serine aminopeptidase S33" evidence="1">
    <location>
        <begin position="28"/>
        <end position="291"/>
    </location>
</feature>
<dbReference type="AlphaFoldDB" id="A0A6I6ETC0"/>